<evidence type="ECO:0000256" key="2">
    <source>
        <dbReference type="ARBA" id="ARBA00022536"/>
    </source>
</evidence>
<dbReference type="InterPro" id="IPR050971">
    <property type="entry name" value="Cadherin-domain_protein"/>
</dbReference>
<dbReference type="GO" id="GO:0005886">
    <property type="term" value="C:plasma membrane"/>
    <property type="evidence" value="ECO:0007669"/>
    <property type="project" value="InterPro"/>
</dbReference>
<evidence type="ECO:0000256" key="5">
    <source>
        <dbReference type="ARBA" id="ARBA00022737"/>
    </source>
</evidence>
<dbReference type="PROSITE" id="PS50268">
    <property type="entry name" value="CADHERIN_2"/>
    <property type="match status" value="2"/>
</dbReference>
<name>A0A368F4U1_ANCCA</name>
<dbReference type="SUPFAM" id="SSF49313">
    <property type="entry name" value="Cadherin-like"/>
    <property type="match status" value="2"/>
</dbReference>
<dbReference type="InterPro" id="IPR015919">
    <property type="entry name" value="Cadherin-like_sf"/>
</dbReference>
<dbReference type="PROSITE" id="PS00232">
    <property type="entry name" value="CADHERIN_1"/>
    <property type="match status" value="2"/>
</dbReference>
<dbReference type="GO" id="GO:0007156">
    <property type="term" value="P:homophilic cell adhesion via plasma membrane adhesion molecules"/>
    <property type="evidence" value="ECO:0007669"/>
    <property type="project" value="InterPro"/>
</dbReference>
<evidence type="ECO:0000256" key="11">
    <source>
        <dbReference type="PROSITE-ProRule" id="PRU00043"/>
    </source>
</evidence>
<evidence type="ECO:0000256" key="6">
    <source>
        <dbReference type="ARBA" id="ARBA00022837"/>
    </source>
</evidence>
<evidence type="ECO:0000256" key="8">
    <source>
        <dbReference type="ARBA" id="ARBA00022989"/>
    </source>
</evidence>
<evidence type="ECO:0000256" key="3">
    <source>
        <dbReference type="ARBA" id="ARBA00022692"/>
    </source>
</evidence>
<keyword evidence="3" id="KW-0812">Transmembrane</keyword>
<dbReference type="PANTHER" id="PTHR24025">
    <property type="entry name" value="DESMOGLEIN FAMILY MEMBER"/>
    <property type="match status" value="1"/>
</dbReference>
<keyword evidence="6 11" id="KW-0106">Calcium</keyword>
<reference evidence="13 14" key="1">
    <citation type="submission" date="2014-10" db="EMBL/GenBank/DDBJ databases">
        <title>Draft genome of the hookworm Ancylostoma caninum.</title>
        <authorList>
            <person name="Mitreva M."/>
        </authorList>
    </citation>
    <scope>NUCLEOTIDE SEQUENCE [LARGE SCALE GENOMIC DNA]</scope>
    <source>
        <strain evidence="13 14">Baltimore</strain>
    </source>
</reference>
<protein>
    <submittedName>
        <fullName evidence="13">Cadherin domain protein</fullName>
    </submittedName>
</protein>
<organism evidence="13 14">
    <name type="scientific">Ancylostoma caninum</name>
    <name type="common">Dog hookworm</name>
    <dbReference type="NCBI Taxonomy" id="29170"/>
    <lineage>
        <taxon>Eukaryota</taxon>
        <taxon>Metazoa</taxon>
        <taxon>Ecdysozoa</taxon>
        <taxon>Nematoda</taxon>
        <taxon>Chromadorea</taxon>
        <taxon>Rhabditida</taxon>
        <taxon>Rhabditina</taxon>
        <taxon>Rhabditomorpha</taxon>
        <taxon>Strongyloidea</taxon>
        <taxon>Ancylostomatidae</taxon>
        <taxon>Ancylostomatinae</taxon>
        <taxon>Ancylostoma</taxon>
    </lineage>
</organism>
<evidence type="ECO:0000256" key="9">
    <source>
        <dbReference type="ARBA" id="ARBA00023136"/>
    </source>
</evidence>
<dbReference type="SMART" id="SM00112">
    <property type="entry name" value="CA"/>
    <property type="match status" value="1"/>
</dbReference>
<evidence type="ECO:0000256" key="7">
    <source>
        <dbReference type="ARBA" id="ARBA00022889"/>
    </source>
</evidence>
<evidence type="ECO:0000313" key="13">
    <source>
        <dbReference type="EMBL" id="RCN27154.1"/>
    </source>
</evidence>
<keyword evidence="14" id="KW-1185">Reference proteome</keyword>
<accession>A0A368F4U1</accession>
<dbReference type="Pfam" id="PF00028">
    <property type="entry name" value="Cadherin"/>
    <property type="match status" value="2"/>
</dbReference>
<keyword evidence="9" id="KW-0472">Membrane</keyword>
<feature type="non-terminal residue" evidence="13">
    <location>
        <position position="1"/>
    </location>
</feature>
<evidence type="ECO:0000256" key="4">
    <source>
        <dbReference type="ARBA" id="ARBA00022729"/>
    </source>
</evidence>
<comment type="subcellular location">
    <subcellularLocation>
        <location evidence="1">Membrane</location>
        <topology evidence="1">Single-pass membrane protein</topology>
    </subcellularLocation>
</comment>
<feature type="domain" description="Cadherin" evidence="12">
    <location>
        <begin position="158"/>
        <end position="227"/>
    </location>
</feature>
<keyword evidence="8" id="KW-1133">Transmembrane helix</keyword>
<dbReference type="Gene3D" id="2.60.40.60">
    <property type="entry name" value="Cadherins"/>
    <property type="match status" value="2"/>
</dbReference>
<dbReference type="PRINTS" id="PR00205">
    <property type="entry name" value="CADHERIN"/>
</dbReference>
<dbReference type="AlphaFoldDB" id="A0A368F4U1"/>
<dbReference type="Proteomes" id="UP000252519">
    <property type="component" value="Unassembled WGS sequence"/>
</dbReference>
<dbReference type="GO" id="GO:0005509">
    <property type="term" value="F:calcium ion binding"/>
    <property type="evidence" value="ECO:0007669"/>
    <property type="project" value="UniProtKB-UniRule"/>
</dbReference>
<keyword evidence="4" id="KW-0732">Signal</keyword>
<dbReference type="FunFam" id="2.60.40.60:FF:000058">
    <property type="entry name" value="FAT atypical cadherin 3"/>
    <property type="match status" value="1"/>
</dbReference>
<evidence type="ECO:0000256" key="1">
    <source>
        <dbReference type="ARBA" id="ARBA00004167"/>
    </source>
</evidence>
<evidence type="ECO:0000259" key="12">
    <source>
        <dbReference type="PROSITE" id="PS50268"/>
    </source>
</evidence>
<keyword evidence="10" id="KW-1015">Disulfide bond</keyword>
<sequence length="227" mass="24704">LCSNSNGGAEKIPNFIFSATVRITVIDQNDNPPLFEKNEYALQVMESESIGYTLVTVQAQGGDAGETVTYSLAENGTHNSFVELDKEKGCQYNLHVVVFTVKPCIAGILKLAKGLDFEKEKLLSVTVVATDSGKPPLSSEAVVTIQVLDENDNIPVFTKESYKASVDENSAKGTKVLKVKAVDADSEHYGRVAYAIKEDPGPFQIDDNGWIAVAGVVDRETKPYHRF</sequence>
<dbReference type="EMBL" id="JOJR01004796">
    <property type="protein sequence ID" value="RCN27154.1"/>
    <property type="molecule type" value="Genomic_DNA"/>
</dbReference>
<keyword evidence="2" id="KW-0245">EGF-like domain</keyword>
<feature type="non-terminal residue" evidence="13">
    <location>
        <position position="227"/>
    </location>
</feature>
<keyword evidence="7" id="KW-0130">Cell adhesion</keyword>
<proteinExistence type="predicted"/>
<comment type="caution">
    <text evidence="13">The sequence shown here is derived from an EMBL/GenBank/DDBJ whole genome shotgun (WGS) entry which is preliminary data.</text>
</comment>
<keyword evidence="5" id="KW-0677">Repeat</keyword>
<evidence type="ECO:0000256" key="10">
    <source>
        <dbReference type="ARBA" id="ARBA00023157"/>
    </source>
</evidence>
<evidence type="ECO:0000313" key="14">
    <source>
        <dbReference type="Proteomes" id="UP000252519"/>
    </source>
</evidence>
<dbReference type="CDD" id="cd11304">
    <property type="entry name" value="Cadherin_repeat"/>
    <property type="match status" value="2"/>
</dbReference>
<dbReference type="PANTHER" id="PTHR24025:SF23">
    <property type="entry name" value="NEURAL-CADHERIN"/>
    <property type="match status" value="1"/>
</dbReference>
<gene>
    <name evidence="13" type="ORF">ANCCAN_27112</name>
</gene>
<dbReference type="GO" id="GO:0005911">
    <property type="term" value="C:cell-cell junction"/>
    <property type="evidence" value="ECO:0007669"/>
    <property type="project" value="TreeGrafter"/>
</dbReference>
<dbReference type="OrthoDB" id="5855789at2759"/>
<dbReference type="InterPro" id="IPR020894">
    <property type="entry name" value="Cadherin_CS"/>
</dbReference>
<dbReference type="InterPro" id="IPR002126">
    <property type="entry name" value="Cadherin-like_dom"/>
</dbReference>
<dbReference type="FunFam" id="2.60.40.60:FF:000092">
    <property type="entry name" value="Protocadherin 8"/>
    <property type="match status" value="1"/>
</dbReference>
<dbReference type="STRING" id="29170.A0A368F4U1"/>
<feature type="domain" description="Cadherin" evidence="12">
    <location>
        <begin position="36"/>
        <end position="157"/>
    </location>
</feature>